<feature type="domain" description="EamA" evidence="6">
    <location>
        <begin position="152"/>
        <end position="285"/>
    </location>
</feature>
<dbReference type="PANTHER" id="PTHR32322:SF9">
    <property type="entry name" value="AMINO-ACID METABOLITE EFFLUX PUMP-RELATED"/>
    <property type="match status" value="1"/>
</dbReference>
<evidence type="ECO:0000256" key="1">
    <source>
        <dbReference type="ARBA" id="ARBA00004141"/>
    </source>
</evidence>
<feature type="transmembrane region" description="Helical" evidence="5">
    <location>
        <begin position="92"/>
        <end position="116"/>
    </location>
</feature>
<keyword evidence="8" id="KW-1185">Reference proteome</keyword>
<evidence type="ECO:0000259" key="6">
    <source>
        <dbReference type="Pfam" id="PF00892"/>
    </source>
</evidence>
<dbReference type="PANTHER" id="PTHR32322">
    <property type="entry name" value="INNER MEMBRANE TRANSPORTER"/>
    <property type="match status" value="1"/>
</dbReference>
<dbReference type="Pfam" id="PF00892">
    <property type="entry name" value="EamA"/>
    <property type="match status" value="2"/>
</dbReference>
<feature type="transmembrane region" description="Helical" evidence="5">
    <location>
        <begin position="243"/>
        <end position="262"/>
    </location>
</feature>
<gene>
    <name evidence="7" type="ORF">EPI11_14805</name>
</gene>
<feature type="transmembrane region" description="Helical" evidence="5">
    <location>
        <begin position="37"/>
        <end position="55"/>
    </location>
</feature>
<comment type="subcellular location">
    <subcellularLocation>
        <location evidence="1">Membrane</location>
        <topology evidence="1">Multi-pass membrane protein</topology>
    </subcellularLocation>
</comment>
<keyword evidence="3 5" id="KW-1133">Transmembrane helix</keyword>
<sequence>MQSKHLKWYLLALLSLIWGSSFILMKRGLEGLSPFQMGALRIIFCAVFLLIIGFKSLKSIPLGQWKFIALTSLFGTFMPVFLFSYAQTQINSSISAILNSLTPLNTLLIGATVFGLQFQRRQLFGVLIGLIGCTLLIYNGAINNPNQNYYYALFVVAASVCYASNVNLIKKYLSDLSPLSISTGNFVVMLLPALVILFFSGFADVAALPETHKAMMYVAILAVLGTGIANIVFFKLIQMSSPIFASSVTYLIPVVAFGWGVLDNESLTATQAVGAAIILVGVYFSARK</sequence>
<proteinExistence type="predicted"/>
<feature type="transmembrane region" description="Helical" evidence="5">
    <location>
        <begin position="67"/>
        <end position="86"/>
    </location>
</feature>
<feature type="transmembrane region" description="Helical" evidence="5">
    <location>
        <begin position="7"/>
        <end position="25"/>
    </location>
</feature>
<dbReference type="AlphaFoldDB" id="A0A3S3RFJ1"/>
<name>A0A3S3RFJ1_9FLAO</name>
<dbReference type="InterPro" id="IPR037185">
    <property type="entry name" value="EmrE-like"/>
</dbReference>
<comment type="caution">
    <text evidence="7">The sequence shown here is derived from an EMBL/GenBank/DDBJ whole genome shotgun (WGS) entry which is preliminary data.</text>
</comment>
<evidence type="ECO:0000313" key="7">
    <source>
        <dbReference type="EMBL" id="RWW93801.1"/>
    </source>
</evidence>
<organism evidence="7 8">
    <name type="scientific">Flavobacterium cerinum</name>
    <dbReference type="NCBI Taxonomy" id="2502784"/>
    <lineage>
        <taxon>Bacteria</taxon>
        <taxon>Pseudomonadati</taxon>
        <taxon>Bacteroidota</taxon>
        <taxon>Flavobacteriia</taxon>
        <taxon>Flavobacteriales</taxon>
        <taxon>Flavobacteriaceae</taxon>
        <taxon>Flavobacterium</taxon>
    </lineage>
</organism>
<dbReference type="OrthoDB" id="1117213at2"/>
<evidence type="ECO:0000256" key="5">
    <source>
        <dbReference type="SAM" id="Phobius"/>
    </source>
</evidence>
<evidence type="ECO:0000256" key="4">
    <source>
        <dbReference type="ARBA" id="ARBA00023136"/>
    </source>
</evidence>
<dbReference type="GO" id="GO:0016020">
    <property type="term" value="C:membrane"/>
    <property type="evidence" value="ECO:0007669"/>
    <property type="project" value="UniProtKB-SubCell"/>
</dbReference>
<dbReference type="Proteomes" id="UP000287527">
    <property type="component" value="Unassembled WGS sequence"/>
</dbReference>
<evidence type="ECO:0000256" key="3">
    <source>
        <dbReference type="ARBA" id="ARBA00022989"/>
    </source>
</evidence>
<feature type="transmembrane region" description="Helical" evidence="5">
    <location>
        <begin position="148"/>
        <end position="169"/>
    </location>
</feature>
<feature type="transmembrane region" description="Helical" evidence="5">
    <location>
        <begin position="181"/>
        <end position="202"/>
    </location>
</feature>
<feature type="transmembrane region" description="Helical" evidence="5">
    <location>
        <begin position="214"/>
        <end position="236"/>
    </location>
</feature>
<dbReference type="SUPFAM" id="SSF103481">
    <property type="entry name" value="Multidrug resistance efflux transporter EmrE"/>
    <property type="match status" value="2"/>
</dbReference>
<dbReference type="EMBL" id="SBII01000011">
    <property type="protein sequence ID" value="RWW93801.1"/>
    <property type="molecule type" value="Genomic_DNA"/>
</dbReference>
<protein>
    <submittedName>
        <fullName evidence="7">Permease</fullName>
    </submittedName>
</protein>
<evidence type="ECO:0000256" key="2">
    <source>
        <dbReference type="ARBA" id="ARBA00022692"/>
    </source>
</evidence>
<reference evidence="7 8" key="1">
    <citation type="submission" date="2019-01" db="EMBL/GenBank/DDBJ databases">
        <title>Flavobacterium sp. nov.,isolated from freshwater.</title>
        <authorList>
            <person name="Zhang R."/>
            <person name="Du Z.-J."/>
        </authorList>
    </citation>
    <scope>NUCLEOTIDE SEQUENCE [LARGE SCALE GENOMIC DNA]</scope>
    <source>
        <strain evidence="7 8">1E403</strain>
    </source>
</reference>
<feature type="domain" description="EamA" evidence="6">
    <location>
        <begin position="7"/>
        <end position="137"/>
    </location>
</feature>
<feature type="transmembrane region" description="Helical" evidence="5">
    <location>
        <begin position="123"/>
        <end position="142"/>
    </location>
</feature>
<accession>A0A3S3RFJ1</accession>
<keyword evidence="4 5" id="KW-0472">Membrane</keyword>
<evidence type="ECO:0000313" key="8">
    <source>
        <dbReference type="Proteomes" id="UP000287527"/>
    </source>
</evidence>
<keyword evidence="2 5" id="KW-0812">Transmembrane</keyword>
<dbReference type="InterPro" id="IPR050638">
    <property type="entry name" value="AA-Vitamin_Transporters"/>
</dbReference>
<feature type="transmembrane region" description="Helical" evidence="5">
    <location>
        <begin position="268"/>
        <end position="286"/>
    </location>
</feature>
<dbReference type="InterPro" id="IPR000620">
    <property type="entry name" value="EamA_dom"/>
</dbReference>
<dbReference type="RefSeq" id="WP_128390756.1">
    <property type="nucleotide sequence ID" value="NZ_SBII01000011.1"/>
</dbReference>